<feature type="transmembrane region" description="Helical" evidence="8">
    <location>
        <begin position="138"/>
        <end position="160"/>
    </location>
</feature>
<keyword evidence="4" id="KW-0297">G-protein coupled receptor</keyword>
<accession>A0AAD8F365</accession>
<comment type="caution">
    <text evidence="10">The sequence shown here is derived from an EMBL/GenBank/DDBJ whole genome shotgun (WGS) entry which is preliminary data.</text>
</comment>
<proteinExistence type="predicted"/>
<keyword evidence="11" id="KW-1185">Reference proteome</keyword>
<evidence type="ECO:0000256" key="4">
    <source>
        <dbReference type="ARBA" id="ARBA00023040"/>
    </source>
</evidence>
<reference evidence="10" key="1">
    <citation type="journal article" date="2023" name="PLoS Negl. Trop. Dis.">
        <title>A genome sequence for Biomphalaria pfeifferi, the major vector snail for the human-infecting parasite Schistosoma mansoni.</title>
        <authorList>
            <person name="Bu L."/>
            <person name="Lu L."/>
            <person name="Laidemitt M.R."/>
            <person name="Zhang S.M."/>
            <person name="Mutuku M."/>
            <person name="Mkoji G."/>
            <person name="Steinauer M."/>
            <person name="Loker E.S."/>
        </authorList>
    </citation>
    <scope>NUCLEOTIDE SEQUENCE</scope>
    <source>
        <strain evidence="10">KasaAsao</strain>
    </source>
</reference>
<dbReference type="InterPro" id="IPR017452">
    <property type="entry name" value="GPCR_Rhodpsn_7TM"/>
</dbReference>
<keyword evidence="5 8" id="KW-0472">Membrane</keyword>
<dbReference type="AlphaFoldDB" id="A0AAD8F365"/>
<dbReference type="PANTHER" id="PTHR24243:SF233">
    <property type="entry name" value="THYROTROPIN-RELEASING HORMONE RECEPTOR"/>
    <property type="match status" value="1"/>
</dbReference>
<feature type="transmembrane region" description="Helical" evidence="8">
    <location>
        <begin position="193"/>
        <end position="217"/>
    </location>
</feature>
<dbReference type="Gene3D" id="1.20.1070.10">
    <property type="entry name" value="Rhodopsin 7-helix transmembrane proteins"/>
    <property type="match status" value="1"/>
</dbReference>
<evidence type="ECO:0000256" key="6">
    <source>
        <dbReference type="ARBA" id="ARBA00023170"/>
    </source>
</evidence>
<dbReference type="SUPFAM" id="SSF81321">
    <property type="entry name" value="Family A G protein-coupled receptor-like"/>
    <property type="match status" value="1"/>
</dbReference>
<evidence type="ECO:0000256" key="3">
    <source>
        <dbReference type="ARBA" id="ARBA00022989"/>
    </source>
</evidence>
<evidence type="ECO:0000313" key="10">
    <source>
        <dbReference type="EMBL" id="KAK0050027.1"/>
    </source>
</evidence>
<dbReference type="EMBL" id="JASAOG010000119">
    <property type="protein sequence ID" value="KAK0050027.1"/>
    <property type="molecule type" value="Genomic_DNA"/>
</dbReference>
<dbReference type="Pfam" id="PF00001">
    <property type="entry name" value="7tm_1"/>
    <property type="match status" value="1"/>
</dbReference>
<evidence type="ECO:0000256" key="7">
    <source>
        <dbReference type="ARBA" id="ARBA00023224"/>
    </source>
</evidence>
<organism evidence="10 11">
    <name type="scientific">Biomphalaria pfeifferi</name>
    <name type="common">Bloodfluke planorb</name>
    <name type="synonym">Freshwater snail</name>
    <dbReference type="NCBI Taxonomy" id="112525"/>
    <lineage>
        <taxon>Eukaryota</taxon>
        <taxon>Metazoa</taxon>
        <taxon>Spiralia</taxon>
        <taxon>Lophotrochozoa</taxon>
        <taxon>Mollusca</taxon>
        <taxon>Gastropoda</taxon>
        <taxon>Heterobranchia</taxon>
        <taxon>Euthyneura</taxon>
        <taxon>Panpulmonata</taxon>
        <taxon>Hygrophila</taxon>
        <taxon>Lymnaeoidea</taxon>
        <taxon>Planorbidae</taxon>
        <taxon>Biomphalaria</taxon>
    </lineage>
</organism>
<feature type="transmembrane region" description="Helical" evidence="8">
    <location>
        <begin position="249"/>
        <end position="277"/>
    </location>
</feature>
<feature type="transmembrane region" description="Helical" evidence="8">
    <location>
        <begin position="52"/>
        <end position="73"/>
    </location>
</feature>
<dbReference type="PRINTS" id="PR00237">
    <property type="entry name" value="GPCRRHODOPSN"/>
</dbReference>
<dbReference type="GO" id="GO:0005886">
    <property type="term" value="C:plasma membrane"/>
    <property type="evidence" value="ECO:0007669"/>
    <property type="project" value="TreeGrafter"/>
</dbReference>
<evidence type="ECO:0000256" key="8">
    <source>
        <dbReference type="SAM" id="Phobius"/>
    </source>
</evidence>
<evidence type="ECO:0000313" key="11">
    <source>
        <dbReference type="Proteomes" id="UP001233172"/>
    </source>
</evidence>
<evidence type="ECO:0000256" key="1">
    <source>
        <dbReference type="ARBA" id="ARBA00004141"/>
    </source>
</evidence>
<dbReference type="InterPro" id="IPR000276">
    <property type="entry name" value="GPCR_Rhodpsn"/>
</dbReference>
<keyword evidence="2 8" id="KW-0812">Transmembrane</keyword>
<feature type="domain" description="G-protein coupled receptors family 1 profile" evidence="9">
    <location>
        <begin position="35"/>
        <end position="307"/>
    </location>
</feature>
<evidence type="ECO:0000259" key="9">
    <source>
        <dbReference type="PROSITE" id="PS50262"/>
    </source>
</evidence>
<protein>
    <submittedName>
        <fullName evidence="10">Psychosine receptor</fullName>
    </submittedName>
</protein>
<dbReference type="Proteomes" id="UP001233172">
    <property type="component" value="Unassembled WGS sequence"/>
</dbReference>
<keyword evidence="7" id="KW-0807">Transducer</keyword>
<gene>
    <name evidence="10" type="ORF">Bpfe_020578</name>
</gene>
<feature type="transmembrane region" description="Helical" evidence="8">
    <location>
        <begin position="16"/>
        <end position="40"/>
    </location>
</feature>
<keyword evidence="3 8" id="KW-1133">Transmembrane helix</keyword>
<evidence type="ECO:0000256" key="2">
    <source>
        <dbReference type="ARBA" id="ARBA00022692"/>
    </source>
</evidence>
<comment type="subcellular location">
    <subcellularLocation>
        <location evidence="1">Membrane</location>
        <topology evidence="1">Multi-pass membrane protein</topology>
    </subcellularLocation>
</comment>
<keyword evidence="6 10" id="KW-0675">Receptor</keyword>
<reference evidence="10" key="2">
    <citation type="submission" date="2023-04" db="EMBL/GenBank/DDBJ databases">
        <authorList>
            <person name="Bu L."/>
            <person name="Lu L."/>
            <person name="Laidemitt M.R."/>
            <person name="Zhang S.M."/>
            <person name="Mutuku M."/>
            <person name="Mkoji G."/>
            <person name="Steinauer M."/>
            <person name="Loker E.S."/>
        </authorList>
    </citation>
    <scope>NUCLEOTIDE SEQUENCE</scope>
    <source>
        <strain evidence="10">KasaAsao</strain>
        <tissue evidence="10">Whole Snail</tissue>
    </source>
</reference>
<feature type="transmembrane region" description="Helical" evidence="8">
    <location>
        <begin position="289"/>
        <end position="308"/>
    </location>
</feature>
<feature type="transmembrane region" description="Helical" evidence="8">
    <location>
        <begin position="93"/>
        <end position="117"/>
    </location>
</feature>
<sequence length="329" mass="37624">MPSYERLTLDPFITKFFLMFILICAETVGLFGILGNIFNICNFSKQGIDNSVTVTLVSLALSELGALVTLQGYNMVSMPWMSVGVGDIDPSALFFIFFYLNGYFIRVSGLITVYATFERCVSVFWPFKAKLIFTKNMAAIVNLIIYIVLLLYLLPPFYVFQVEFHFSPQLNKSIFFASVRSNAENLLQMMYNLFILIDITIPYLIFLINITCTSLIIRQLKTQAKWRKSVTRSFKKDSKEHSARKEQRVIVMLVTLSVVFVACLLPHCVVLTVFSVLEIIDGDLVPVTYAFTFLLETINCSVSCIIYYKMSRKYREVATKMLAALKNFM</sequence>
<dbReference type="PROSITE" id="PS50262">
    <property type="entry name" value="G_PROTEIN_RECEP_F1_2"/>
    <property type="match status" value="1"/>
</dbReference>
<name>A0AAD8F365_BIOPF</name>
<dbReference type="GO" id="GO:0004930">
    <property type="term" value="F:G protein-coupled receptor activity"/>
    <property type="evidence" value="ECO:0007669"/>
    <property type="project" value="UniProtKB-KW"/>
</dbReference>
<evidence type="ECO:0000256" key="5">
    <source>
        <dbReference type="ARBA" id="ARBA00023136"/>
    </source>
</evidence>
<dbReference type="PANTHER" id="PTHR24243">
    <property type="entry name" value="G-PROTEIN COUPLED RECEPTOR"/>
    <property type="match status" value="1"/>
</dbReference>